<protein>
    <submittedName>
        <fullName evidence="2">Uncharacterized protein</fullName>
    </submittedName>
</protein>
<sequence>MPLCQALPLENVFALEIQDFSLPLHPDWESIFNRCNEVVLQAVVIKMCSVTEDMIENLSKYTKVAWDGRESVSEDEEGKEGDSEDEYDFDAHYPYPTSGSLAAIRHSSFVSSVPVPVLASLNLQHFSTSARQHFSTSPLQLRLQPIMSLAPPVAAWVQNALSEILNATMQPAFDRAFDACFAADVAVVRNGAALSRRLQNGAAGHQVPAADGRGAVPWGGQRERGAGAWAAGDRDGGGFFEAQLRQGEPGGRPWQLNILTTSFIANVDNDASVVPDPPITDFDARRISKFTIVDRVRVIPF</sequence>
<dbReference type="AlphaFoldDB" id="A0A067N757"/>
<evidence type="ECO:0000313" key="3">
    <source>
        <dbReference type="Proteomes" id="UP000027073"/>
    </source>
</evidence>
<proteinExistence type="predicted"/>
<reference evidence="3" key="1">
    <citation type="journal article" date="2014" name="Proc. Natl. Acad. Sci. U.S.A.">
        <title>Extensive sampling of basidiomycete genomes demonstrates inadequacy of the white-rot/brown-rot paradigm for wood decay fungi.</title>
        <authorList>
            <person name="Riley R."/>
            <person name="Salamov A.A."/>
            <person name="Brown D.W."/>
            <person name="Nagy L.G."/>
            <person name="Floudas D."/>
            <person name="Held B.W."/>
            <person name="Levasseur A."/>
            <person name="Lombard V."/>
            <person name="Morin E."/>
            <person name="Otillar R."/>
            <person name="Lindquist E.A."/>
            <person name="Sun H."/>
            <person name="LaButti K.M."/>
            <person name="Schmutz J."/>
            <person name="Jabbour D."/>
            <person name="Luo H."/>
            <person name="Baker S.E."/>
            <person name="Pisabarro A.G."/>
            <person name="Walton J.D."/>
            <person name="Blanchette R.A."/>
            <person name="Henrissat B."/>
            <person name="Martin F."/>
            <person name="Cullen D."/>
            <person name="Hibbett D.S."/>
            <person name="Grigoriev I.V."/>
        </authorList>
    </citation>
    <scope>NUCLEOTIDE SEQUENCE [LARGE SCALE GENOMIC DNA]</scope>
    <source>
        <strain evidence="3">PC15</strain>
    </source>
</reference>
<gene>
    <name evidence="2" type="ORF">PLEOSDRAFT_1108305</name>
</gene>
<name>A0A067N757_PLEO1</name>
<organism evidence="2 3">
    <name type="scientific">Pleurotus ostreatus (strain PC15)</name>
    <name type="common">Oyster mushroom</name>
    <dbReference type="NCBI Taxonomy" id="1137138"/>
    <lineage>
        <taxon>Eukaryota</taxon>
        <taxon>Fungi</taxon>
        <taxon>Dikarya</taxon>
        <taxon>Basidiomycota</taxon>
        <taxon>Agaricomycotina</taxon>
        <taxon>Agaricomycetes</taxon>
        <taxon>Agaricomycetidae</taxon>
        <taxon>Agaricales</taxon>
        <taxon>Pleurotineae</taxon>
        <taxon>Pleurotaceae</taxon>
        <taxon>Pleurotus</taxon>
    </lineage>
</organism>
<feature type="region of interest" description="Disordered" evidence="1">
    <location>
        <begin position="69"/>
        <end position="89"/>
    </location>
</feature>
<dbReference type="HOGENOM" id="CLU_924761_0_0_1"/>
<dbReference type="InParanoid" id="A0A067N757"/>
<evidence type="ECO:0000256" key="1">
    <source>
        <dbReference type="SAM" id="MobiDB-lite"/>
    </source>
</evidence>
<dbReference type="VEuPathDB" id="FungiDB:PLEOSDRAFT_1108305"/>
<accession>A0A067N757</accession>
<dbReference type="Proteomes" id="UP000027073">
    <property type="component" value="Unassembled WGS sequence"/>
</dbReference>
<dbReference type="EMBL" id="KL198012">
    <property type="protein sequence ID" value="KDQ23823.1"/>
    <property type="molecule type" value="Genomic_DNA"/>
</dbReference>
<feature type="compositionally biased region" description="Acidic residues" evidence="1">
    <location>
        <begin position="73"/>
        <end position="88"/>
    </location>
</feature>
<evidence type="ECO:0000313" key="2">
    <source>
        <dbReference type="EMBL" id="KDQ23823.1"/>
    </source>
</evidence>